<evidence type="ECO:0000313" key="3">
    <source>
        <dbReference type="Proteomes" id="UP001501138"/>
    </source>
</evidence>
<dbReference type="PANTHER" id="PTHR34822:SF1">
    <property type="entry name" value="GRPB FAMILY PROTEIN"/>
    <property type="match status" value="1"/>
</dbReference>
<feature type="domain" description="N-acetyltransferase" evidence="1">
    <location>
        <begin position="11"/>
        <end position="178"/>
    </location>
</feature>
<dbReference type="SUPFAM" id="SSF55729">
    <property type="entry name" value="Acyl-CoA N-acyltransferases (Nat)"/>
    <property type="match status" value="1"/>
</dbReference>
<reference evidence="2 3" key="1">
    <citation type="journal article" date="2019" name="Int. J. Syst. Evol. Microbiol.">
        <title>The Global Catalogue of Microorganisms (GCM) 10K type strain sequencing project: providing services to taxonomists for standard genome sequencing and annotation.</title>
        <authorList>
            <consortium name="The Broad Institute Genomics Platform"/>
            <consortium name="The Broad Institute Genome Sequencing Center for Infectious Disease"/>
            <person name="Wu L."/>
            <person name="Ma J."/>
        </authorList>
    </citation>
    <scope>NUCLEOTIDE SEQUENCE [LARGE SCALE GENOMIC DNA]</scope>
    <source>
        <strain evidence="2 3">JCM 15589</strain>
    </source>
</reference>
<sequence>MFARSLGDDGAELRPLEPWHAEELLATIDRGREFIGRFVGLPDRITDLDSSRSFLAAYAQKAATDTGRLYGIWTDGTLVGGVLFRTMSVEVGSAEAGCWLEPAAAGRGLVTRAARVIIDWAIRERGIHRVEWWVASGNAPSIAVARRLGMRRDGVLREHHEYRGVRQDIEVWSVLAPEWQSQPVPPGQVTGVELVGGVERREIVLVDPDPRWSARFEQERERILAALGPRATRVDHVGSTAVPGLAAKPIVDIDVSVPDVEDEDAYLPALLDAGYELRVREPGHRLVRTPARDVHVHVCSAGSDWERQHLLFRDRLRHDAGDRAAYAALKRELAAREWPSMNDYADAKGGLIAQITDRAEAWAAATGWQA</sequence>
<dbReference type="Pfam" id="PF13302">
    <property type="entry name" value="Acetyltransf_3"/>
    <property type="match status" value="1"/>
</dbReference>
<dbReference type="Proteomes" id="UP001501138">
    <property type="component" value="Unassembled WGS sequence"/>
</dbReference>
<dbReference type="InterPro" id="IPR007344">
    <property type="entry name" value="GrpB/CoaE"/>
</dbReference>
<accession>A0ABN2J8H7</accession>
<keyword evidence="3" id="KW-1185">Reference proteome</keyword>
<dbReference type="Gene3D" id="3.30.460.10">
    <property type="entry name" value="Beta Polymerase, domain 2"/>
    <property type="match status" value="1"/>
</dbReference>
<organism evidence="2 3">
    <name type="scientific">Isoptericola hypogeus</name>
    <dbReference type="NCBI Taxonomy" id="300179"/>
    <lineage>
        <taxon>Bacteria</taxon>
        <taxon>Bacillati</taxon>
        <taxon>Actinomycetota</taxon>
        <taxon>Actinomycetes</taxon>
        <taxon>Micrococcales</taxon>
        <taxon>Promicromonosporaceae</taxon>
        <taxon>Isoptericola</taxon>
    </lineage>
</organism>
<dbReference type="InterPro" id="IPR016181">
    <property type="entry name" value="Acyl_CoA_acyltransferase"/>
</dbReference>
<proteinExistence type="predicted"/>
<dbReference type="InterPro" id="IPR000182">
    <property type="entry name" value="GNAT_dom"/>
</dbReference>
<dbReference type="Gene3D" id="3.40.630.30">
    <property type="match status" value="1"/>
</dbReference>
<name>A0ABN2J8H7_9MICO</name>
<evidence type="ECO:0000259" key="1">
    <source>
        <dbReference type="PROSITE" id="PS51186"/>
    </source>
</evidence>
<dbReference type="PROSITE" id="PS51186">
    <property type="entry name" value="GNAT"/>
    <property type="match status" value="1"/>
</dbReference>
<gene>
    <name evidence="2" type="ORF">GCM10009809_14820</name>
</gene>
<dbReference type="SUPFAM" id="SSF81301">
    <property type="entry name" value="Nucleotidyltransferase"/>
    <property type="match status" value="1"/>
</dbReference>
<protein>
    <recommendedName>
        <fullName evidence="1">N-acetyltransferase domain-containing protein</fullName>
    </recommendedName>
</protein>
<dbReference type="RefSeq" id="WP_344247164.1">
    <property type="nucleotide sequence ID" value="NZ_BAAAPM010000003.1"/>
</dbReference>
<dbReference type="Pfam" id="PF04229">
    <property type="entry name" value="GrpB"/>
    <property type="match status" value="1"/>
</dbReference>
<dbReference type="PANTHER" id="PTHR34822">
    <property type="entry name" value="GRPB DOMAIN PROTEIN (AFU_ORTHOLOGUE AFUA_1G01530)"/>
    <property type="match status" value="1"/>
</dbReference>
<dbReference type="InterPro" id="IPR043519">
    <property type="entry name" value="NT_sf"/>
</dbReference>
<comment type="caution">
    <text evidence="2">The sequence shown here is derived from an EMBL/GenBank/DDBJ whole genome shotgun (WGS) entry which is preliminary data.</text>
</comment>
<evidence type="ECO:0000313" key="2">
    <source>
        <dbReference type="EMBL" id="GAA1720120.1"/>
    </source>
</evidence>
<dbReference type="EMBL" id="BAAAPM010000003">
    <property type="protein sequence ID" value="GAA1720120.1"/>
    <property type="molecule type" value="Genomic_DNA"/>
</dbReference>